<proteinExistence type="predicted"/>
<evidence type="ECO:0000256" key="1">
    <source>
        <dbReference type="SAM" id="Phobius"/>
    </source>
</evidence>
<protein>
    <recommendedName>
        <fullName evidence="4">Signal transduction histidine kinase</fullName>
    </recommendedName>
</protein>
<dbReference type="EMBL" id="CP147846">
    <property type="protein sequence ID" value="WXG67958.1"/>
    <property type="molecule type" value="Genomic_DNA"/>
</dbReference>
<evidence type="ECO:0000313" key="2">
    <source>
        <dbReference type="EMBL" id="WXG67958.1"/>
    </source>
</evidence>
<dbReference type="Proteomes" id="UP001432000">
    <property type="component" value="Chromosome"/>
</dbReference>
<feature type="transmembrane region" description="Helical" evidence="1">
    <location>
        <begin position="70"/>
        <end position="89"/>
    </location>
</feature>
<feature type="transmembrane region" description="Helical" evidence="1">
    <location>
        <begin position="141"/>
        <end position="162"/>
    </location>
</feature>
<dbReference type="RefSeq" id="WP_338887854.1">
    <property type="nucleotide sequence ID" value="NZ_CP147846.1"/>
</dbReference>
<keyword evidence="1" id="KW-0472">Membrane</keyword>
<sequence length="333" mass="34924">MTERPRRDASTIVGMQTKGAYVVAGLFVAAAGVAMLGPEGGRVAELVIVALLAFGTVLLLAVPGDPMPRTWAFVVAALPSAQVAVLLTVTDTSATQSQEVTTTVGSGAALCAFLCVRGRVLPGWAGEIAAFVVYWNASPHFAGAASTFVTCAGLMLTATFFARVVRPAAASIYALHEERTRQVTEKAAADAARDERGSQLRRLDSLVRPVLVQIAESAQLDDAGAREALLVEATLRDSIRARALNVPEIVAAARSARERGVTVQLLDDGGLGPDSGRAADFHRAVVEQLDAAPSGSITVRVHPPGREILATIVAARGDYTERFEFSAHRTGLS</sequence>
<accession>A0ABZ2PLC8</accession>
<keyword evidence="1" id="KW-0812">Transmembrane</keyword>
<keyword evidence="1" id="KW-1133">Transmembrane helix</keyword>
<feature type="transmembrane region" description="Helical" evidence="1">
    <location>
        <begin position="20"/>
        <end position="37"/>
    </location>
</feature>
<gene>
    <name evidence="2" type="ORF">WDS16_22505</name>
</gene>
<evidence type="ECO:0008006" key="4">
    <source>
        <dbReference type="Google" id="ProtNLM"/>
    </source>
</evidence>
<evidence type="ECO:0000313" key="3">
    <source>
        <dbReference type="Proteomes" id="UP001432000"/>
    </source>
</evidence>
<keyword evidence="3" id="KW-1185">Reference proteome</keyword>
<name>A0ABZ2PLC8_9NOCA</name>
<feature type="transmembrane region" description="Helical" evidence="1">
    <location>
        <begin position="43"/>
        <end position="63"/>
    </location>
</feature>
<reference evidence="2 3" key="1">
    <citation type="submission" date="2024-03" db="EMBL/GenBank/DDBJ databases">
        <title>Natural products discovery in diverse microorganisms through a two-stage MS feature dereplication strategy.</title>
        <authorList>
            <person name="Zhang R."/>
        </authorList>
    </citation>
    <scope>NUCLEOTIDE SEQUENCE [LARGE SCALE GENOMIC DNA]</scope>
    <source>
        <strain evidence="2 3">18930</strain>
    </source>
</reference>
<organism evidence="2 3">
    <name type="scientific">Rhodococcus sovatensis</name>
    <dbReference type="NCBI Taxonomy" id="1805840"/>
    <lineage>
        <taxon>Bacteria</taxon>
        <taxon>Bacillati</taxon>
        <taxon>Actinomycetota</taxon>
        <taxon>Actinomycetes</taxon>
        <taxon>Mycobacteriales</taxon>
        <taxon>Nocardiaceae</taxon>
        <taxon>Rhodococcus</taxon>
    </lineage>
</organism>